<proteinExistence type="predicted"/>
<keyword evidence="1" id="KW-1133">Transmembrane helix</keyword>
<comment type="caution">
    <text evidence="2">The sequence shown here is derived from an EMBL/GenBank/DDBJ whole genome shotgun (WGS) entry which is preliminary data.</text>
</comment>
<sequence length="237" mass="25506">MFDFVRNVKLSLSETVRRTAFKVAGGAVIVVGAGFLLASLWSYLAVERGWGSTLASLSIGGAFVIIGLIAMMIGGRRKHPMPTTDDLRHEVEARVNLAADAAIGRARDEATKFIGHAEDRVNSLLDTASYRAGRVVGDAERTVYGMARDAYSAATNATRSAGFTRENVEAAQDTVRDYADKAQRAADTNAGSMAKLLGAFAVGVTVASKLQDWRHGDELSDDEIADLYDAELREDFI</sequence>
<accession>A0ABT1MP61</accession>
<dbReference type="RefSeq" id="WP_255328974.1">
    <property type="nucleotide sequence ID" value="NZ_JAKZEU010000002.1"/>
</dbReference>
<dbReference type="Proteomes" id="UP001203945">
    <property type="component" value="Unassembled WGS sequence"/>
</dbReference>
<evidence type="ECO:0000256" key="1">
    <source>
        <dbReference type="SAM" id="Phobius"/>
    </source>
</evidence>
<dbReference type="EMBL" id="JAKZEU010000002">
    <property type="protein sequence ID" value="MCQ0969971.1"/>
    <property type="molecule type" value="Genomic_DNA"/>
</dbReference>
<evidence type="ECO:0000313" key="2">
    <source>
        <dbReference type="EMBL" id="MCQ0969971.1"/>
    </source>
</evidence>
<protein>
    <submittedName>
        <fullName evidence="2">Phage holin family protein</fullName>
    </submittedName>
</protein>
<evidence type="ECO:0000313" key="3">
    <source>
        <dbReference type="Proteomes" id="UP001203945"/>
    </source>
</evidence>
<keyword evidence="1" id="KW-0472">Membrane</keyword>
<reference evidence="2 3" key="1">
    <citation type="submission" date="2022-03" db="EMBL/GenBank/DDBJ databases">
        <authorList>
            <person name="He Y."/>
        </authorList>
    </citation>
    <scope>NUCLEOTIDE SEQUENCE [LARGE SCALE GENOMIC DNA]</scope>
    <source>
        <strain evidence="2 3">TK19116</strain>
    </source>
</reference>
<keyword evidence="1" id="KW-0812">Transmembrane</keyword>
<feature type="transmembrane region" description="Helical" evidence="1">
    <location>
        <begin position="21"/>
        <end position="44"/>
    </location>
</feature>
<name>A0ABT1MP61_9RHOB</name>
<gene>
    <name evidence="2" type="ORF">MLD63_05970</name>
</gene>
<organism evidence="2 3">
    <name type="scientific">Paracoccus albicereus</name>
    <dbReference type="NCBI Taxonomy" id="2922394"/>
    <lineage>
        <taxon>Bacteria</taxon>
        <taxon>Pseudomonadati</taxon>
        <taxon>Pseudomonadota</taxon>
        <taxon>Alphaproteobacteria</taxon>
        <taxon>Rhodobacterales</taxon>
        <taxon>Paracoccaceae</taxon>
        <taxon>Paracoccus</taxon>
    </lineage>
</organism>
<keyword evidence="3" id="KW-1185">Reference proteome</keyword>
<feature type="transmembrane region" description="Helical" evidence="1">
    <location>
        <begin position="50"/>
        <end position="73"/>
    </location>
</feature>